<dbReference type="GO" id="GO:0042803">
    <property type="term" value="F:protein homodimerization activity"/>
    <property type="evidence" value="ECO:0007669"/>
    <property type="project" value="UniProtKB-ARBA"/>
</dbReference>
<protein>
    <recommendedName>
        <fullName evidence="10">Serine hydroxymethyltransferase</fullName>
        <shortName evidence="10">SHMT</shortName>
        <shortName evidence="10">Serine methylase</shortName>
        <ecNumber evidence="10">2.1.2.1</ecNumber>
    </recommendedName>
</protein>
<dbReference type="NCBIfam" id="NF000586">
    <property type="entry name" value="PRK00011.1"/>
    <property type="match status" value="1"/>
</dbReference>
<evidence type="ECO:0000256" key="6">
    <source>
        <dbReference type="ARBA" id="ARBA00022563"/>
    </source>
</evidence>
<feature type="binding site" evidence="10">
    <location>
        <position position="128"/>
    </location>
    <ligand>
        <name>(6S)-5,6,7,8-tetrahydrofolate</name>
        <dbReference type="ChEBI" id="CHEBI:57453"/>
    </ligand>
</feature>
<evidence type="ECO:0000256" key="11">
    <source>
        <dbReference type="PIRSR" id="PIRSR000412-50"/>
    </source>
</evidence>
<dbReference type="FunFam" id="3.40.640.10:FF:000001">
    <property type="entry name" value="Serine hydroxymethyltransferase"/>
    <property type="match status" value="1"/>
</dbReference>
<keyword evidence="10" id="KW-0028">Amino-acid biosynthesis</keyword>
<dbReference type="EC" id="2.1.2.1" evidence="10"/>
<dbReference type="InterPro" id="IPR039429">
    <property type="entry name" value="SHMT-like_dom"/>
</dbReference>
<evidence type="ECO:0000256" key="10">
    <source>
        <dbReference type="HAMAP-Rule" id="MF_00051"/>
    </source>
</evidence>
<evidence type="ECO:0000313" key="13">
    <source>
        <dbReference type="EMBL" id="QGU06875.1"/>
    </source>
</evidence>
<comment type="caution">
    <text evidence="10">Lacks conserved residue(s) required for the propagation of feature annotation.</text>
</comment>
<dbReference type="GO" id="GO:0019264">
    <property type="term" value="P:glycine biosynthetic process from serine"/>
    <property type="evidence" value="ECO:0007669"/>
    <property type="project" value="UniProtKB-UniRule"/>
</dbReference>
<keyword evidence="7 10" id="KW-0808">Transferase</keyword>
<proteinExistence type="inferred from homology"/>
<dbReference type="UniPathway" id="UPA00288">
    <property type="reaction ID" value="UER01023"/>
</dbReference>
<dbReference type="Pfam" id="PF00464">
    <property type="entry name" value="SHMT"/>
    <property type="match status" value="1"/>
</dbReference>
<evidence type="ECO:0000313" key="14">
    <source>
        <dbReference type="Proteomes" id="UP000424462"/>
    </source>
</evidence>
<comment type="catalytic activity">
    <reaction evidence="10">
        <text>(6R)-5,10-methylene-5,6,7,8-tetrahydrofolate + glycine + H2O = (6S)-5,6,7,8-tetrahydrofolate + L-serine</text>
        <dbReference type="Rhea" id="RHEA:15481"/>
        <dbReference type="ChEBI" id="CHEBI:15377"/>
        <dbReference type="ChEBI" id="CHEBI:15636"/>
        <dbReference type="ChEBI" id="CHEBI:33384"/>
        <dbReference type="ChEBI" id="CHEBI:57305"/>
        <dbReference type="ChEBI" id="CHEBI:57453"/>
        <dbReference type="EC" id="2.1.2.1"/>
    </reaction>
</comment>
<dbReference type="InterPro" id="IPR001085">
    <property type="entry name" value="Ser_HO-MeTrfase"/>
</dbReference>
<dbReference type="UniPathway" id="UPA00193"/>
<dbReference type="InterPro" id="IPR015421">
    <property type="entry name" value="PyrdxlP-dep_Trfase_major"/>
</dbReference>
<comment type="similarity">
    <text evidence="3 10">Belongs to the SHMT family.</text>
</comment>
<evidence type="ECO:0000256" key="5">
    <source>
        <dbReference type="ARBA" id="ARBA00022490"/>
    </source>
</evidence>
<accession>A0A6B8W6E6</accession>
<dbReference type="GO" id="GO:0008168">
    <property type="term" value="F:methyltransferase activity"/>
    <property type="evidence" value="ECO:0007669"/>
    <property type="project" value="UniProtKB-KW"/>
</dbReference>
<dbReference type="KEGG" id="cok:COCCU_04645"/>
<evidence type="ECO:0000256" key="9">
    <source>
        <dbReference type="ARBA" id="ARBA00054606"/>
    </source>
</evidence>
<dbReference type="InterPro" id="IPR015422">
    <property type="entry name" value="PyrdxlP-dep_Trfase_small"/>
</dbReference>
<evidence type="ECO:0000256" key="8">
    <source>
        <dbReference type="ARBA" id="ARBA00022898"/>
    </source>
</evidence>
<dbReference type="InterPro" id="IPR019798">
    <property type="entry name" value="Ser_HO-MeTrfase_PLP_BS"/>
</dbReference>
<dbReference type="GO" id="GO:0030170">
    <property type="term" value="F:pyridoxal phosphate binding"/>
    <property type="evidence" value="ECO:0007669"/>
    <property type="project" value="UniProtKB-UniRule"/>
</dbReference>
<keyword evidence="13" id="KW-0489">Methyltransferase</keyword>
<dbReference type="PROSITE" id="PS00096">
    <property type="entry name" value="SHMT"/>
    <property type="match status" value="1"/>
</dbReference>
<dbReference type="GO" id="GO:0005829">
    <property type="term" value="C:cytosol"/>
    <property type="evidence" value="ECO:0007669"/>
    <property type="project" value="TreeGrafter"/>
</dbReference>
<keyword evidence="14" id="KW-1185">Reference proteome</keyword>
<feature type="binding site" evidence="10">
    <location>
        <begin position="132"/>
        <end position="134"/>
    </location>
    <ligand>
        <name>(6S)-5,6,7,8-tetrahydrofolate</name>
        <dbReference type="ChEBI" id="CHEBI:57453"/>
    </ligand>
</feature>
<dbReference type="Gene3D" id="3.40.640.10">
    <property type="entry name" value="Type I PLP-dependent aspartate aminotransferase-like (Major domain)"/>
    <property type="match status" value="1"/>
</dbReference>
<comment type="subcellular location">
    <subcellularLocation>
        <location evidence="2 10">Cytoplasm</location>
    </subcellularLocation>
</comment>
<comment type="cofactor">
    <cofactor evidence="1 10 11">
        <name>pyridoxal 5'-phosphate</name>
        <dbReference type="ChEBI" id="CHEBI:597326"/>
    </cofactor>
</comment>
<feature type="modified residue" description="N6-(pyridoxal phosphate)lysine" evidence="10 11">
    <location>
        <position position="237"/>
    </location>
</feature>
<comment type="subunit">
    <text evidence="4 10">Homodimer.</text>
</comment>
<dbReference type="Proteomes" id="UP000424462">
    <property type="component" value="Chromosome"/>
</dbReference>
<comment type="pathway">
    <text evidence="10">Amino-acid biosynthesis; glycine biosynthesis; glycine from L-serine: step 1/1.</text>
</comment>
<dbReference type="GO" id="GO:0035999">
    <property type="term" value="P:tetrahydrofolate interconversion"/>
    <property type="evidence" value="ECO:0007669"/>
    <property type="project" value="UniProtKB-UniRule"/>
</dbReference>
<keyword evidence="5 10" id="KW-0963">Cytoplasm</keyword>
<dbReference type="InterPro" id="IPR015424">
    <property type="entry name" value="PyrdxlP-dep_Trfase"/>
</dbReference>
<feature type="domain" description="Serine hydroxymethyltransferase-like" evidence="12">
    <location>
        <begin position="15"/>
        <end position="396"/>
    </location>
</feature>
<evidence type="ECO:0000256" key="3">
    <source>
        <dbReference type="ARBA" id="ARBA00006376"/>
    </source>
</evidence>
<evidence type="ECO:0000259" key="12">
    <source>
        <dbReference type="Pfam" id="PF00464"/>
    </source>
</evidence>
<evidence type="ECO:0000256" key="2">
    <source>
        <dbReference type="ARBA" id="ARBA00004496"/>
    </source>
</evidence>
<name>A0A6B8W6E6_9CORY</name>
<dbReference type="CDD" id="cd00378">
    <property type="entry name" value="SHMT"/>
    <property type="match status" value="1"/>
</dbReference>
<dbReference type="PANTHER" id="PTHR11680">
    <property type="entry name" value="SERINE HYDROXYMETHYLTRANSFERASE"/>
    <property type="match status" value="1"/>
</dbReference>
<dbReference type="SUPFAM" id="SSF53383">
    <property type="entry name" value="PLP-dependent transferases"/>
    <property type="match status" value="1"/>
</dbReference>
<keyword evidence="6 10" id="KW-0554">One-carbon metabolism</keyword>
<keyword evidence="8 10" id="KW-0663">Pyridoxal phosphate</keyword>
<dbReference type="PIRSF" id="PIRSF000412">
    <property type="entry name" value="SHMT"/>
    <property type="match status" value="1"/>
</dbReference>
<dbReference type="Gene3D" id="3.90.1150.10">
    <property type="entry name" value="Aspartate Aminotransferase, domain 1"/>
    <property type="match status" value="1"/>
</dbReference>
<dbReference type="GO" id="GO:0032259">
    <property type="term" value="P:methylation"/>
    <property type="evidence" value="ECO:0007669"/>
    <property type="project" value="UniProtKB-KW"/>
</dbReference>
<sequence length="434" mass="46610">MTDAQHNDGLHNLPLDQLDPDVYGAILGELARQRDTLEMIASENFVPRAVLQAQGSVLTNKYAEGYPGRRYYGGCENVDIVENLARDRAKSLFGAEFSNVQPHSGAQANAAVLMTLANPGDKIMGLSLDHGGHLTHGMKLNFSGKLYEVSAYGVDKDTMRLDMDKVREQAIAAKPQVLIAGWSAYPRHQDFEAFRSIADEVGAKLWVDMAHFAGLVAAGLHPSPVPHADVVSSTVHKTLGGPRSGLILAKQEYAKKLNSSVFPGQQGGPLMHAVAAKAIAFKIAATEEFKLRQERTLEGARILAERLTAKDVADAGITVLTGGTDVHLVMVDLRNSALDGQQGEDLLHEVGITVNRNAIPFDPRPPMIGSGLRIGTSALASRGLDTAAFTEVADIIATALTQGQSADTEALFARATKVAAQFPLYEGMEEWKLL</sequence>
<comment type="function">
    <text evidence="9">Catalyzes the reversible interconversion of serine and glycine with tetrahydrofolate (THF) serving as the one-carbon carrier. This reaction serves as the major source of one-carbon groups required for the biosynthesis of purines, thymidylate, methionine, and other important biomolecules. Also exhibits THF-independent aldolase activity toward beta-hydroxyamino acids, producing glycine and aldehydes, via a retro-aldol mechanism. Thus, is able to catalyze the cleavage of L-allo-threonine.</text>
</comment>
<comment type="pathway">
    <text evidence="10">One-carbon metabolism; tetrahydrofolate interconversion.</text>
</comment>
<evidence type="ECO:0000256" key="7">
    <source>
        <dbReference type="ARBA" id="ARBA00022679"/>
    </source>
</evidence>
<evidence type="ECO:0000256" key="4">
    <source>
        <dbReference type="ARBA" id="ARBA00011738"/>
    </source>
</evidence>
<dbReference type="PANTHER" id="PTHR11680:SF35">
    <property type="entry name" value="SERINE HYDROXYMETHYLTRANSFERASE 1"/>
    <property type="match status" value="1"/>
</dbReference>
<dbReference type="HAMAP" id="MF_00051">
    <property type="entry name" value="SHMT"/>
    <property type="match status" value="1"/>
</dbReference>
<dbReference type="EMBL" id="CP046455">
    <property type="protein sequence ID" value="QGU06875.1"/>
    <property type="molecule type" value="Genomic_DNA"/>
</dbReference>
<dbReference type="AlphaFoldDB" id="A0A6B8W6E6"/>
<dbReference type="GO" id="GO:0004372">
    <property type="term" value="F:glycine hydroxymethyltransferase activity"/>
    <property type="evidence" value="ECO:0007669"/>
    <property type="project" value="UniProtKB-UniRule"/>
</dbReference>
<dbReference type="RefSeq" id="WP_156230443.1">
    <property type="nucleotide sequence ID" value="NZ_CP046455.1"/>
</dbReference>
<feature type="site" description="Plays an important role in substrate specificity" evidence="10">
    <location>
        <position position="236"/>
    </location>
</feature>
<evidence type="ECO:0000256" key="1">
    <source>
        <dbReference type="ARBA" id="ARBA00001933"/>
    </source>
</evidence>
<reference evidence="13 14" key="1">
    <citation type="submission" date="2019-11" db="EMBL/GenBank/DDBJ databases">
        <title>Complete genome sequence of Corynebacterium kalinowskii 1959, a novel Corynebacterium species isolated from soil of a small paddock in Vilsendorf, Germany.</title>
        <authorList>
            <person name="Schaffert L."/>
            <person name="Ruwe M."/>
            <person name="Milse J."/>
            <person name="Hanuschka K."/>
            <person name="Ortseifen V."/>
            <person name="Droste J."/>
            <person name="Brandt D."/>
            <person name="Schlueter L."/>
            <person name="Kutter Y."/>
            <person name="Vinke S."/>
            <person name="Viehoefer P."/>
            <person name="Jacob L."/>
            <person name="Luebke N.-C."/>
            <person name="Schulte-Berndt E."/>
            <person name="Hain C."/>
            <person name="Linder M."/>
            <person name="Schmidt P."/>
            <person name="Wollenschlaeger L."/>
            <person name="Luttermann T."/>
            <person name="Thieme E."/>
            <person name="Hassa J."/>
            <person name="Haak M."/>
            <person name="Wittchen M."/>
            <person name="Mentz A."/>
            <person name="Persicke M."/>
            <person name="Busche T."/>
            <person name="Ruckert C."/>
        </authorList>
    </citation>
    <scope>NUCLEOTIDE SEQUENCE [LARGE SCALE GENOMIC DNA]</scope>
    <source>
        <strain evidence="13 14">2039</strain>
    </source>
</reference>
<dbReference type="InterPro" id="IPR049943">
    <property type="entry name" value="Ser_HO-MeTrfase-like"/>
</dbReference>
<organism evidence="13 14">
    <name type="scientific">Corynebacterium occultum</name>
    <dbReference type="NCBI Taxonomy" id="2675219"/>
    <lineage>
        <taxon>Bacteria</taxon>
        <taxon>Bacillati</taxon>
        <taxon>Actinomycetota</taxon>
        <taxon>Actinomycetes</taxon>
        <taxon>Mycobacteriales</taxon>
        <taxon>Corynebacteriaceae</taxon>
        <taxon>Corynebacterium</taxon>
    </lineage>
</organism>
<gene>
    <name evidence="13" type="primary">glyA1</name>
    <name evidence="10" type="synonym">glyA</name>
    <name evidence="13" type="ORF">COCCU_04645</name>
</gene>